<dbReference type="OrthoDB" id="10256333at2759"/>
<evidence type="ECO:0000313" key="6">
    <source>
        <dbReference type="EMBL" id="ESU44355.1"/>
    </source>
</evidence>
<dbReference type="AlphaFoldDB" id="V6U523"/>
<dbReference type="GO" id="GO:0016020">
    <property type="term" value="C:membrane"/>
    <property type="evidence" value="ECO:0007669"/>
    <property type="project" value="UniProtKB-SubCell"/>
</dbReference>
<evidence type="ECO:0000256" key="3">
    <source>
        <dbReference type="ARBA" id="ARBA00022989"/>
    </source>
</evidence>
<feature type="transmembrane region" description="Helical" evidence="5">
    <location>
        <begin position="91"/>
        <end position="111"/>
    </location>
</feature>
<dbReference type="EMBL" id="AHHH01000024">
    <property type="protein sequence ID" value="ESU44355.1"/>
    <property type="molecule type" value="Genomic_DNA"/>
</dbReference>
<protein>
    <submittedName>
        <fullName evidence="6">WD-repeat family protein</fullName>
    </submittedName>
</protein>
<keyword evidence="2 5" id="KW-0812">Transmembrane</keyword>
<reference evidence="7" key="1">
    <citation type="submission" date="2012-02" db="EMBL/GenBank/DDBJ databases">
        <title>Genome sequencing of Giardia lamblia Genotypes A2 and B isolates (DH and GS) and comparative analysis with the genomes of Genotypes A1 and E (WB and Pig).</title>
        <authorList>
            <person name="Adam R."/>
            <person name="Dahlstrom E."/>
            <person name="Martens C."/>
            <person name="Bruno D."/>
            <person name="Barbian K."/>
            <person name="Porcella S.F."/>
            <person name="Nash T."/>
        </authorList>
    </citation>
    <scope>NUCLEOTIDE SEQUENCE</scope>
    <source>
        <strain evidence="7">GS</strain>
    </source>
</reference>
<evidence type="ECO:0000256" key="5">
    <source>
        <dbReference type="SAM" id="Phobius"/>
    </source>
</evidence>
<feature type="transmembrane region" description="Helical" evidence="5">
    <location>
        <begin position="13"/>
        <end position="31"/>
    </location>
</feature>
<name>V6U523_GIAIN</name>
<dbReference type="VEuPathDB" id="GiardiaDB:GL50803_008253"/>
<evidence type="ECO:0000256" key="2">
    <source>
        <dbReference type="ARBA" id="ARBA00022692"/>
    </source>
</evidence>
<dbReference type="Proteomes" id="UP000018040">
    <property type="component" value="Unassembled WGS sequence"/>
</dbReference>
<proteinExistence type="predicted"/>
<keyword evidence="3 5" id="KW-1133">Transmembrane helix</keyword>
<organism evidence="6 7">
    <name type="scientific">Giardia intestinalis</name>
    <name type="common">Giardia lamblia</name>
    <dbReference type="NCBI Taxonomy" id="5741"/>
    <lineage>
        <taxon>Eukaryota</taxon>
        <taxon>Metamonada</taxon>
        <taxon>Diplomonadida</taxon>
        <taxon>Hexamitidae</taxon>
        <taxon>Giardiinae</taxon>
        <taxon>Giardia</taxon>
    </lineage>
</organism>
<evidence type="ECO:0000313" key="7">
    <source>
        <dbReference type="Proteomes" id="UP000018040"/>
    </source>
</evidence>
<evidence type="ECO:0000256" key="1">
    <source>
        <dbReference type="ARBA" id="ARBA00004141"/>
    </source>
</evidence>
<gene>
    <name evidence="6" type="ORF">GSB_151561</name>
</gene>
<accession>V6U523</accession>
<dbReference type="InterPro" id="IPR021149">
    <property type="entry name" value="OligosaccharylTrfase_OST3/OST6"/>
</dbReference>
<reference evidence="6 7" key="2">
    <citation type="journal article" date="2013" name="Genome Biol. Evol.">
        <title>Genome sequencing of Giardia lamblia genotypes A2 and B isolates (DH and GS) and comparative analysis with the genomes of genotypes A1 and E (WB and Pig).</title>
        <authorList>
            <person name="Adam R.D."/>
            <person name="Dahlstrom E.W."/>
            <person name="Martens C.A."/>
            <person name="Bruno D.P."/>
            <person name="Barbian K.D."/>
            <person name="Ricklefs S.M."/>
            <person name="Hernandez M.M."/>
            <person name="Narla N.P."/>
            <person name="Patel R.B."/>
            <person name="Porcella S.F."/>
            <person name="Nash T.E."/>
        </authorList>
    </citation>
    <scope>NUCLEOTIDE SEQUENCE [LARGE SCALE GENOMIC DNA]</scope>
    <source>
        <strain evidence="6 7">GS</strain>
    </source>
</reference>
<feature type="transmembrane region" description="Helical" evidence="5">
    <location>
        <begin position="144"/>
        <end position="163"/>
    </location>
</feature>
<dbReference type="VEuPathDB" id="GiardiaDB:QR46_1099"/>
<dbReference type="VEuPathDB" id="GiardiaDB:GL50581_4669"/>
<sequence>MISGVLPTVHKEVYGLVLAIYLVYSKLRCYFGSYRTYLSVLEARHLPSQKIMAKRVQKSQTATLHKRASRIWSFCDNLVVRIYKQIKPIHLYILLCMAYMFSTSGVIYNLINTPPPYGMERVGVNESRPVFIANGMMTQYSTEGYISGLLNLVAGVSLVLTLVELRSKRCNGTLAFAYVLTFCVSCLFQKRRFNKKTGM</sequence>
<evidence type="ECO:0000256" key="4">
    <source>
        <dbReference type="ARBA" id="ARBA00023136"/>
    </source>
</evidence>
<dbReference type="VEuPathDB" id="GiardiaDB:DHA2_151330"/>
<keyword evidence="4 5" id="KW-0472">Membrane</keyword>
<comment type="caution">
    <text evidence="6">The sequence shown here is derived from an EMBL/GenBank/DDBJ whole genome shotgun (WGS) entry which is preliminary data.</text>
</comment>
<feature type="transmembrane region" description="Helical" evidence="5">
    <location>
        <begin position="170"/>
        <end position="190"/>
    </location>
</feature>
<comment type="subcellular location">
    <subcellularLocation>
        <location evidence="1">Membrane</location>
        <topology evidence="1">Multi-pass membrane protein</topology>
    </subcellularLocation>
</comment>
<dbReference type="Pfam" id="PF04756">
    <property type="entry name" value="OST3_OST6"/>
    <property type="match status" value="1"/>
</dbReference>